<comment type="caution">
    <text evidence="2">The sequence shown here is derived from an EMBL/GenBank/DDBJ whole genome shotgun (WGS) entry which is preliminary data.</text>
</comment>
<sequence>MKNLALGSWTGPARPTRLALEADWTTYIGKKNVWLGLDSFHAAHPDVGVELNVVRHPYSFNADSKTPYGSRYPVGKDTPEGKEPTWHESLLDYSGGSAAQREFTEKSMYDLGRRVGITLDYNVQTNWQPVDSQRAMLWAARFGKQELFMDALGRRHFEQRESASHRATVLAAAKEAGLDEADLAAFLDTDELEKEVWASYASTIYDKGIHAIPYFIFGLPDHKSPFRPNGISEPVVVRGSGDPETFRGVFETLWTRHQAAAAAAAGEAK</sequence>
<dbReference type="InterPro" id="IPR036249">
    <property type="entry name" value="Thioredoxin-like_sf"/>
</dbReference>
<dbReference type="Proteomes" id="UP001230188">
    <property type="component" value="Unassembled WGS sequence"/>
</dbReference>
<dbReference type="InterPro" id="IPR001853">
    <property type="entry name" value="DSBA-like_thioredoxin_dom"/>
</dbReference>
<gene>
    <name evidence="2" type="ORF">CTAYLR_003571</name>
</gene>
<dbReference type="SUPFAM" id="SSF52833">
    <property type="entry name" value="Thioredoxin-like"/>
    <property type="match status" value="1"/>
</dbReference>
<dbReference type="Pfam" id="PF01323">
    <property type="entry name" value="DSBA"/>
    <property type="match status" value="1"/>
</dbReference>
<evidence type="ECO:0000313" key="2">
    <source>
        <dbReference type="EMBL" id="KAJ8611148.1"/>
    </source>
</evidence>
<evidence type="ECO:0000313" key="3">
    <source>
        <dbReference type="Proteomes" id="UP001230188"/>
    </source>
</evidence>
<feature type="domain" description="DSBA-like thioredoxin" evidence="1">
    <location>
        <begin position="105"/>
        <end position="216"/>
    </location>
</feature>
<protein>
    <recommendedName>
        <fullName evidence="1">DSBA-like thioredoxin domain-containing protein</fullName>
    </recommendedName>
</protein>
<dbReference type="GO" id="GO:0016491">
    <property type="term" value="F:oxidoreductase activity"/>
    <property type="evidence" value="ECO:0007669"/>
    <property type="project" value="InterPro"/>
</dbReference>
<organism evidence="2 3">
    <name type="scientific">Chrysophaeum taylorii</name>
    <dbReference type="NCBI Taxonomy" id="2483200"/>
    <lineage>
        <taxon>Eukaryota</taxon>
        <taxon>Sar</taxon>
        <taxon>Stramenopiles</taxon>
        <taxon>Ochrophyta</taxon>
        <taxon>Pelagophyceae</taxon>
        <taxon>Pelagomonadales</taxon>
        <taxon>Pelagomonadaceae</taxon>
        <taxon>Chrysophaeum</taxon>
    </lineage>
</organism>
<evidence type="ECO:0000259" key="1">
    <source>
        <dbReference type="Pfam" id="PF01323"/>
    </source>
</evidence>
<dbReference type="EMBL" id="JAQMWT010000081">
    <property type="protein sequence ID" value="KAJ8611148.1"/>
    <property type="molecule type" value="Genomic_DNA"/>
</dbReference>
<keyword evidence="3" id="KW-1185">Reference proteome</keyword>
<proteinExistence type="predicted"/>
<dbReference type="AlphaFoldDB" id="A0AAD7XQI6"/>
<accession>A0AAD7XQI6</accession>
<dbReference type="Gene3D" id="3.40.30.10">
    <property type="entry name" value="Glutaredoxin"/>
    <property type="match status" value="1"/>
</dbReference>
<name>A0AAD7XQI6_9STRA</name>
<reference evidence="2" key="1">
    <citation type="submission" date="2023-01" db="EMBL/GenBank/DDBJ databases">
        <title>Metagenome sequencing of chrysophaentin producing Chrysophaeum taylorii.</title>
        <authorList>
            <person name="Davison J."/>
            <person name="Bewley C."/>
        </authorList>
    </citation>
    <scope>NUCLEOTIDE SEQUENCE</scope>
    <source>
        <strain evidence="2">NIES-1699</strain>
    </source>
</reference>